<feature type="region of interest" description="Disordered" evidence="2">
    <location>
        <begin position="76"/>
        <end position="98"/>
    </location>
</feature>
<dbReference type="EMBL" id="PFJI01000196">
    <property type="protein sequence ID" value="PIX70429.1"/>
    <property type="molecule type" value="Genomic_DNA"/>
</dbReference>
<evidence type="ECO:0000313" key="3">
    <source>
        <dbReference type="EMBL" id="PIX70429.1"/>
    </source>
</evidence>
<evidence type="ECO:0000256" key="1">
    <source>
        <dbReference type="SAM" id="Coils"/>
    </source>
</evidence>
<protein>
    <submittedName>
        <fullName evidence="3">Uncharacterized protein</fullName>
    </submittedName>
</protein>
<feature type="coiled-coil region" evidence="1">
    <location>
        <begin position="176"/>
        <end position="217"/>
    </location>
</feature>
<sequence>MPPRKKTLTTCETTLPLVSEIKKSSEDKKQITTLENLKTQVNGEINHLVDLLITDINALESAKKQWQEEQALKERLQKQQQEEQNFQDALDKKKRQAEFAEKMETDKKKWAEEKHQQEEAIRVKKENWDAKEKEFDSLKSQTIDFPKQLEKAVTEAQKQISDVLKKDFDVEKKLLVQKYESDLKLLQQQISSLQIQLKQLEKDNASFKEEKNRAGEQMKEMAVAMVRGKEQNTSSEPQ</sequence>
<dbReference type="AlphaFoldDB" id="A0A2M7LQW2"/>
<evidence type="ECO:0000313" key="4">
    <source>
        <dbReference type="Proteomes" id="UP000229708"/>
    </source>
</evidence>
<proteinExistence type="predicted"/>
<dbReference type="Proteomes" id="UP000229708">
    <property type="component" value="Unassembled WGS sequence"/>
</dbReference>
<gene>
    <name evidence="3" type="ORF">COZ39_04535</name>
</gene>
<reference evidence="4" key="1">
    <citation type="submission" date="2017-09" db="EMBL/GenBank/DDBJ databases">
        <title>Depth-based differentiation of microbial function through sediment-hosted aquifers and enrichment of novel symbionts in the deep terrestrial subsurface.</title>
        <authorList>
            <person name="Probst A.J."/>
            <person name="Ladd B."/>
            <person name="Jarett J.K."/>
            <person name="Geller-Mcgrath D.E."/>
            <person name="Sieber C.M.K."/>
            <person name="Emerson J.B."/>
            <person name="Anantharaman K."/>
            <person name="Thomas B.C."/>
            <person name="Malmstrom R."/>
            <person name="Stieglmeier M."/>
            <person name="Klingl A."/>
            <person name="Woyke T."/>
            <person name="Ryan C.M."/>
            <person name="Banfield J.F."/>
        </authorList>
    </citation>
    <scope>NUCLEOTIDE SEQUENCE [LARGE SCALE GENOMIC DNA]</scope>
</reference>
<organism evidence="3 4">
    <name type="scientific">Candidatus Roizmanbacteria bacterium CG_4_10_14_3_um_filter_33_21</name>
    <dbReference type="NCBI Taxonomy" id="1974830"/>
    <lineage>
        <taxon>Bacteria</taxon>
        <taxon>Candidatus Roizmaniibacteriota</taxon>
    </lineage>
</organism>
<accession>A0A2M7LQW2</accession>
<comment type="caution">
    <text evidence="3">The sequence shown here is derived from an EMBL/GenBank/DDBJ whole genome shotgun (WGS) entry which is preliminary data.</text>
</comment>
<name>A0A2M7LQW2_9BACT</name>
<keyword evidence="1" id="KW-0175">Coiled coil</keyword>
<evidence type="ECO:0000256" key="2">
    <source>
        <dbReference type="SAM" id="MobiDB-lite"/>
    </source>
</evidence>